<dbReference type="Proteomes" id="UP001151760">
    <property type="component" value="Unassembled WGS sequence"/>
</dbReference>
<evidence type="ECO:0000313" key="1">
    <source>
        <dbReference type="EMBL" id="GJT60488.1"/>
    </source>
</evidence>
<comment type="caution">
    <text evidence="1">The sequence shown here is derived from an EMBL/GenBank/DDBJ whole genome shotgun (WGS) entry which is preliminary data.</text>
</comment>
<reference evidence="1" key="1">
    <citation type="journal article" date="2022" name="Int. J. Mol. Sci.">
        <title>Draft Genome of Tanacetum Coccineum: Genomic Comparison of Closely Related Tanacetum-Family Plants.</title>
        <authorList>
            <person name="Yamashiro T."/>
            <person name="Shiraishi A."/>
            <person name="Nakayama K."/>
            <person name="Satake H."/>
        </authorList>
    </citation>
    <scope>NUCLEOTIDE SEQUENCE</scope>
</reference>
<name>A0ABQ5FC14_9ASTR</name>
<reference evidence="1" key="2">
    <citation type="submission" date="2022-01" db="EMBL/GenBank/DDBJ databases">
        <authorList>
            <person name="Yamashiro T."/>
            <person name="Shiraishi A."/>
            <person name="Satake H."/>
            <person name="Nakayama K."/>
        </authorList>
    </citation>
    <scope>NUCLEOTIDE SEQUENCE</scope>
</reference>
<protein>
    <submittedName>
        <fullName evidence="1">Uncharacterized protein</fullName>
    </submittedName>
</protein>
<dbReference type="EMBL" id="BQNB010017204">
    <property type="protein sequence ID" value="GJT60488.1"/>
    <property type="molecule type" value="Genomic_DNA"/>
</dbReference>
<organism evidence="1 2">
    <name type="scientific">Tanacetum coccineum</name>
    <dbReference type="NCBI Taxonomy" id="301880"/>
    <lineage>
        <taxon>Eukaryota</taxon>
        <taxon>Viridiplantae</taxon>
        <taxon>Streptophyta</taxon>
        <taxon>Embryophyta</taxon>
        <taxon>Tracheophyta</taxon>
        <taxon>Spermatophyta</taxon>
        <taxon>Magnoliopsida</taxon>
        <taxon>eudicotyledons</taxon>
        <taxon>Gunneridae</taxon>
        <taxon>Pentapetalae</taxon>
        <taxon>asterids</taxon>
        <taxon>campanulids</taxon>
        <taxon>Asterales</taxon>
        <taxon>Asteraceae</taxon>
        <taxon>Asteroideae</taxon>
        <taxon>Anthemideae</taxon>
        <taxon>Anthemidinae</taxon>
        <taxon>Tanacetum</taxon>
    </lineage>
</organism>
<accession>A0ABQ5FC14</accession>
<sequence>MAEGLSARMLMEHRDAQGAILDLDTPGALQFQLGRARRHLNPILRLCHRLIACSIAGRSQAPKKMTVTDLFYLRGMDVDSVNFPYLLARYLRLFAARRKSRAHIFGGQFMARLAEHFGLLTAEILGGLTVITRELSIIDMAELVRLQIYTQFNDTWDWVAIGPERQPDVADGAPGVAQDAPIVDEGGQADPAPVQAVPPPRGHHVLPTFCTWTTTSLARMMDRAGVTYTSYSETPIEYTRRMRRRTGEASTSAVQHVTPPFLHIAAEANLGLNTSYSVDTGIARTIISGNILSASKLMTINTLTDEITELILVRDRCPHGKGLCFLDFFNDPRIIREQRIAAYKGYRGGGVVQVRMSYLSCPVGVVLLVKDFRMINLIMEYLVKVSQRRAFWSLNKDILKITILKTNTPYPSRKIRRIRACTHQRPQRKLLQYAVSREDQYAILEI</sequence>
<evidence type="ECO:0000313" key="2">
    <source>
        <dbReference type="Proteomes" id="UP001151760"/>
    </source>
</evidence>
<keyword evidence="2" id="KW-1185">Reference proteome</keyword>
<proteinExistence type="predicted"/>
<gene>
    <name evidence="1" type="ORF">Tco_1004021</name>
</gene>